<keyword evidence="1 2" id="KW-0238">DNA-binding</keyword>
<name>A0A1M6H1P4_9FIRM</name>
<dbReference type="GO" id="GO:0003677">
    <property type="term" value="F:DNA binding"/>
    <property type="evidence" value="ECO:0007669"/>
    <property type="project" value="UniProtKB-UniRule"/>
</dbReference>
<dbReference type="InterPro" id="IPR036271">
    <property type="entry name" value="Tet_transcr_reg_TetR-rel_C_sf"/>
</dbReference>
<dbReference type="EMBL" id="FQXJ01000041">
    <property type="protein sequence ID" value="SHJ16082.1"/>
    <property type="molecule type" value="Genomic_DNA"/>
</dbReference>
<dbReference type="AlphaFoldDB" id="A0A1M6H1P4"/>
<evidence type="ECO:0000256" key="1">
    <source>
        <dbReference type="ARBA" id="ARBA00023125"/>
    </source>
</evidence>
<evidence type="ECO:0000259" key="3">
    <source>
        <dbReference type="PROSITE" id="PS50977"/>
    </source>
</evidence>
<dbReference type="PRINTS" id="PR00455">
    <property type="entry name" value="HTHTETR"/>
</dbReference>
<dbReference type="Gene3D" id="1.10.357.10">
    <property type="entry name" value="Tetracycline Repressor, domain 2"/>
    <property type="match status" value="1"/>
</dbReference>
<evidence type="ECO:0000313" key="5">
    <source>
        <dbReference type="Proteomes" id="UP000183954"/>
    </source>
</evidence>
<dbReference type="PROSITE" id="PS50977">
    <property type="entry name" value="HTH_TETR_2"/>
    <property type="match status" value="1"/>
</dbReference>
<dbReference type="Proteomes" id="UP000183954">
    <property type="component" value="Unassembled WGS sequence"/>
</dbReference>
<dbReference type="STRING" id="1121420.SAMN02746098_05265"/>
<dbReference type="PANTHER" id="PTHR43479">
    <property type="entry name" value="ACREF/ENVCD OPERON REPRESSOR-RELATED"/>
    <property type="match status" value="1"/>
</dbReference>
<feature type="domain" description="HTH tetR-type" evidence="3">
    <location>
        <begin position="10"/>
        <end position="70"/>
    </location>
</feature>
<protein>
    <submittedName>
        <fullName evidence="4">Transcriptional regulator, TetR family</fullName>
    </submittedName>
</protein>
<gene>
    <name evidence="4" type="ORF">SAMN02746098_05265</name>
</gene>
<sequence length="200" mass="23201">MPIPKSSQNKERRQKFLECAIDLFIDKGYFNTSVREIIIKSGFGTGTFYNYFIDKEDILKTLLEEFADQIISGHSTYYTTEKDLYKRFVETKRVTMEIFAQNEKLSEIYSRVAGTSEAIDKCLKQFEDKLIGFYIRNIEYGINKGAFNNVSVPTVAYAILAVEKFLLYKWIVLKDITNEEMVEMVVSFHETLAKGLVNNK</sequence>
<reference evidence="5" key="1">
    <citation type="submission" date="2016-11" db="EMBL/GenBank/DDBJ databases">
        <authorList>
            <person name="Varghese N."/>
            <person name="Submissions S."/>
        </authorList>
    </citation>
    <scope>NUCLEOTIDE SEQUENCE [LARGE SCALE GENOMIC DNA]</scope>
    <source>
        <strain evidence="5">DSM 15449</strain>
    </source>
</reference>
<dbReference type="InterPro" id="IPR001647">
    <property type="entry name" value="HTH_TetR"/>
</dbReference>
<dbReference type="SUPFAM" id="SSF46689">
    <property type="entry name" value="Homeodomain-like"/>
    <property type="match status" value="1"/>
</dbReference>
<dbReference type="OrthoDB" id="13453at2"/>
<dbReference type="InterPro" id="IPR050624">
    <property type="entry name" value="HTH-type_Tx_Regulator"/>
</dbReference>
<evidence type="ECO:0000256" key="2">
    <source>
        <dbReference type="PROSITE-ProRule" id="PRU00335"/>
    </source>
</evidence>
<feature type="DNA-binding region" description="H-T-H motif" evidence="2">
    <location>
        <begin position="33"/>
        <end position="52"/>
    </location>
</feature>
<organism evidence="4 5">
    <name type="scientific">Desulfosporosinus lacus DSM 15449</name>
    <dbReference type="NCBI Taxonomy" id="1121420"/>
    <lineage>
        <taxon>Bacteria</taxon>
        <taxon>Bacillati</taxon>
        <taxon>Bacillota</taxon>
        <taxon>Clostridia</taxon>
        <taxon>Eubacteriales</taxon>
        <taxon>Desulfitobacteriaceae</taxon>
        <taxon>Desulfosporosinus</taxon>
    </lineage>
</organism>
<dbReference type="Pfam" id="PF00440">
    <property type="entry name" value="TetR_N"/>
    <property type="match status" value="1"/>
</dbReference>
<dbReference type="PANTHER" id="PTHR43479:SF11">
    <property type="entry name" value="ACREF_ENVCD OPERON REPRESSOR-RELATED"/>
    <property type="match status" value="1"/>
</dbReference>
<proteinExistence type="predicted"/>
<dbReference type="InterPro" id="IPR009057">
    <property type="entry name" value="Homeodomain-like_sf"/>
</dbReference>
<evidence type="ECO:0000313" key="4">
    <source>
        <dbReference type="EMBL" id="SHJ16082.1"/>
    </source>
</evidence>
<dbReference type="SUPFAM" id="SSF48498">
    <property type="entry name" value="Tetracyclin repressor-like, C-terminal domain"/>
    <property type="match status" value="1"/>
</dbReference>
<dbReference type="RefSeq" id="WP_073033505.1">
    <property type="nucleotide sequence ID" value="NZ_FQXJ01000041.1"/>
</dbReference>
<keyword evidence="5" id="KW-1185">Reference proteome</keyword>
<accession>A0A1M6H1P4</accession>